<dbReference type="CDD" id="cd05688">
    <property type="entry name" value="S1_RPS1_repeat_ec3"/>
    <property type="match status" value="1"/>
</dbReference>
<dbReference type="STRING" id="760142.Hipma_1337"/>
<dbReference type="PANTHER" id="PTHR10724">
    <property type="entry name" value="30S RIBOSOMAL PROTEIN S1"/>
    <property type="match status" value="1"/>
</dbReference>
<keyword evidence="10" id="KW-1185">Reference proteome</keyword>
<dbReference type="OrthoDB" id="9804077at2"/>
<dbReference type="HOGENOM" id="CLU_015805_2_1_7"/>
<dbReference type="eggNOG" id="COG1185">
    <property type="taxonomic scope" value="Bacteria"/>
</dbReference>
<keyword evidence="3 7" id="KW-0694">RNA-binding</keyword>
<dbReference type="GO" id="GO:0022627">
    <property type="term" value="C:cytosolic small ribosomal subunit"/>
    <property type="evidence" value="ECO:0007669"/>
    <property type="project" value="TreeGrafter"/>
</dbReference>
<feature type="domain" description="S1 motif" evidence="8">
    <location>
        <begin position="24"/>
        <end position="90"/>
    </location>
</feature>
<dbReference type="PIRSF" id="PIRSF002111">
    <property type="entry name" value="RpsA"/>
    <property type="match status" value="1"/>
</dbReference>
<dbReference type="SUPFAM" id="SSF50249">
    <property type="entry name" value="Nucleic acid-binding proteins"/>
    <property type="match status" value="6"/>
</dbReference>
<feature type="domain" description="S1 motif" evidence="8">
    <location>
        <begin position="282"/>
        <end position="352"/>
    </location>
</feature>
<proteinExistence type="inferred from homology"/>
<evidence type="ECO:0000313" key="9">
    <source>
        <dbReference type="EMBL" id="AEA34294.1"/>
    </source>
</evidence>
<accession>F2LXQ3</accession>
<dbReference type="AlphaFoldDB" id="F2LXQ3"/>
<dbReference type="FunFam" id="2.40.50.140:FF:000103">
    <property type="entry name" value="protein RRP5 homolog"/>
    <property type="match status" value="2"/>
</dbReference>
<dbReference type="InterPro" id="IPR050437">
    <property type="entry name" value="Ribos_protein_bS1-like"/>
</dbReference>
<evidence type="ECO:0000256" key="3">
    <source>
        <dbReference type="ARBA" id="ARBA00022884"/>
    </source>
</evidence>
<comment type="similarity">
    <text evidence="1 7">Belongs to the bacterial ribosomal protein bS1 family.</text>
</comment>
<dbReference type="KEGG" id="hmr:Hipma_1337"/>
<evidence type="ECO:0000256" key="2">
    <source>
        <dbReference type="ARBA" id="ARBA00022737"/>
    </source>
</evidence>
<evidence type="ECO:0000256" key="6">
    <source>
        <dbReference type="ARBA" id="ARBA00025604"/>
    </source>
</evidence>
<dbReference type="Proteomes" id="UP000008139">
    <property type="component" value="Chromosome"/>
</dbReference>
<protein>
    <recommendedName>
        <fullName evidence="7">30S ribosomal protein S1</fullName>
    </recommendedName>
</protein>
<evidence type="ECO:0000313" key="10">
    <source>
        <dbReference type="Proteomes" id="UP000008139"/>
    </source>
</evidence>
<dbReference type="CDD" id="cd05687">
    <property type="entry name" value="S1_RPS1_repeat_ec1_hs1"/>
    <property type="match status" value="1"/>
</dbReference>
<dbReference type="InParanoid" id="F2LXQ3"/>
<evidence type="ECO:0000256" key="1">
    <source>
        <dbReference type="ARBA" id="ARBA00006767"/>
    </source>
</evidence>
<comment type="function">
    <text evidence="6 7">Binds mRNA; thus facilitating recognition of the initiation point. It is needed to translate mRNA with a short Shine-Dalgarno (SD) purine-rich sequence.</text>
</comment>
<dbReference type="eggNOG" id="COG0539">
    <property type="taxonomic scope" value="Bacteria"/>
</dbReference>
<feature type="domain" description="S1 motif" evidence="8">
    <location>
        <begin position="369"/>
        <end position="436"/>
    </location>
</feature>
<evidence type="ECO:0000256" key="4">
    <source>
        <dbReference type="ARBA" id="ARBA00022980"/>
    </source>
</evidence>
<dbReference type="CDD" id="cd04465">
    <property type="entry name" value="S1_RPS1_repeat_ec2_hs2"/>
    <property type="match status" value="1"/>
</dbReference>
<feature type="domain" description="S1 motif" evidence="8">
    <location>
        <begin position="108"/>
        <end position="174"/>
    </location>
</feature>
<dbReference type="EMBL" id="CP002606">
    <property type="protein sequence ID" value="AEA34294.1"/>
    <property type="molecule type" value="Genomic_DNA"/>
</dbReference>
<evidence type="ECO:0000256" key="7">
    <source>
        <dbReference type="PIRNR" id="PIRNR002111"/>
    </source>
</evidence>
<dbReference type="FunCoup" id="F2LXQ3">
    <property type="interactions" value="421"/>
</dbReference>
<dbReference type="Gene3D" id="2.40.50.140">
    <property type="entry name" value="Nucleic acid-binding proteins"/>
    <property type="match status" value="6"/>
</dbReference>
<dbReference type="InterPro" id="IPR035104">
    <property type="entry name" value="Ribosomal_protein_S1-like"/>
</dbReference>
<dbReference type="PRINTS" id="PR00681">
    <property type="entry name" value="RIBOSOMALS1"/>
</dbReference>
<organism evidence="9 10">
    <name type="scientific">Hippea maritima (strain ATCC 700847 / DSM 10411 / MH2)</name>
    <dbReference type="NCBI Taxonomy" id="760142"/>
    <lineage>
        <taxon>Bacteria</taxon>
        <taxon>Pseudomonadati</taxon>
        <taxon>Campylobacterota</taxon>
        <taxon>Desulfurellia</taxon>
        <taxon>Desulfurellales</taxon>
        <taxon>Hippeaceae</taxon>
        <taxon>Hippea</taxon>
    </lineage>
</organism>
<dbReference type="RefSeq" id="WP_013682326.1">
    <property type="nucleotide sequence ID" value="NC_015318.1"/>
</dbReference>
<keyword evidence="5 7" id="KW-0687">Ribonucleoprotein</keyword>
<feature type="domain" description="S1 motif" evidence="8">
    <location>
        <begin position="453"/>
        <end position="515"/>
    </location>
</feature>
<dbReference type="InterPro" id="IPR000110">
    <property type="entry name" value="Ribosomal_bS1"/>
</dbReference>
<dbReference type="SMART" id="SM00316">
    <property type="entry name" value="S1"/>
    <property type="match status" value="6"/>
</dbReference>
<evidence type="ECO:0000259" key="8">
    <source>
        <dbReference type="PROSITE" id="PS50126"/>
    </source>
</evidence>
<reference evidence="10" key="2">
    <citation type="submission" date="2011-03" db="EMBL/GenBank/DDBJ databases">
        <title>The complete genome of Hippea maritima DSM 10411.</title>
        <authorList>
            <consortium name="US DOE Joint Genome Institute (JGI-PGF)"/>
            <person name="Lucas S."/>
            <person name="Copeland A."/>
            <person name="Lapidus A."/>
            <person name="Bruce D."/>
            <person name="Goodwin L."/>
            <person name="Pitluck S."/>
            <person name="Peters L."/>
            <person name="Kyrpides N."/>
            <person name="Mavromatis K."/>
            <person name="Pagani I."/>
            <person name="Ivanova N."/>
            <person name="Mikhailova N."/>
            <person name="Lu M."/>
            <person name="Detter J.C."/>
            <person name="Tapia R."/>
            <person name="Han C."/>
            <person name="Land M."/>
            <person name="Hauser L."/>
            <person name="Markowitz V."/>
            <person name="Cheng J.-F."/>
            <person name="Hugenholtz P."/>
            <person name="Woyke T."/>
            <person name="Wu D."/>
            <person name="Spring S."/>
            <person name="Schroeder M."/>
            <person name="Brambilla E."/>
            <person name="Klenk H.-P."/>
            <person name="Eisen J.A."/>
        </authorList>
    </citation>
    <scope>NUCLEOTIDE SEQUENCE [LARGE SCALE GENOMIC DNA]</scope>
    <source>
        <strain evidence="10">ATCC 700847 / DSM 10411 / MH2</strain>
    </source>
</reference>
<gene>
    <name evidence="9" type="ordered locus">Hipma_1337</name>
</gene>
<dbReference type="GO" id="GO:0006412">
    <property type="term" value="P:translation"/>
    <property type="evidence" value="ECO:0007669"/>
    <property type="project" value="InterPro"/>
</dbReference>
<feature type="domain" description="S1 motif" evidence="8">
    <location>
        <begin position="195"/>
        <end position="265"/>
    </location>
</feature>
<dbReference type="Pfam" id="PF00575">
    <property type="entry name" value="S1"/>
    <property type="match status" value="6"/>
</dbReference>
<name>F2LXQ3_HIPMA</name>
<keyword evidence="4 7" id="KW-0689">Ribosomal protein</keyword>
<dbReference type="InterPro" id="IPR012340">
    <property type="entry name" value="NA-bd_OB-fold"/>
</dbReference>
<dbReference type="GO" id="GO:0003729">
    <property type="term" value="F:mRNA binding"/>
    <property type="evidence" value="ECO:0007669"/>
    <property type="project" value="TreeGrafter"/>
</dbReference>
<dbReference type="GO" id="GO:0003735">
    <property type="term" value="F:structural constituent of ribosome"/>
    <property type="evidence" value="ECO:0007669"/>
    <property type="project" value="InterPro"/>
</dbReference>
<evidence type="ECO:0000256" key="5">
    <source>
        <dbReference type="ARBA" id="ARBA00023274"/>
    </source>
</evidence>
<sequence length="517" mass="58810">MSNAEKDTQITPNYDDVFKNFGSGDIVKGKVIDVRGDDVFVDIGYKSEGIIKAREFMDDDGNLNVKVGDEIEAVFFNRTDPDGFEILSKAAADRIKGWNKVKQAYKEGKTIKGKINSVVNGGFTVKIDGFLAFLPGSQVELKPIKNYPSYVGKEFEFKVVNINESKRNAVLSRKVLLEEEERQRQQELWEKIKEGAILKGRVKNITDYGVFVDLGGVDGLVHITDMSYSRVSHPSELVNLDDEVEVKIIKIEENEGKKKIYLGMKQLSEDPWKNIEEKFSVGNMVKGKIVNIVDYGLFVEIDKGIEGLVHKSEISYDKYPPKFEETYKIGDEVDVKITNIDKENRRMSLSIKQTKPYPWDNIEENYKPGDIVEGVVTGIKDFGIFVKLQEGVEGLIHENDLSWDKEDKPQINLKDTIKAKVLNIDKEKERIALGLKQLTKDPWEDIDKKYSVGDEIEARVVSVKPFGAFVKIEKGVESLVPKSEFNNIQPQIDETVKIRIIRIDKDKKRLISSFINE</sequence>
<dbReference type="PANTHER" id="PTHR10724:SF7">
    <property type="entry name" value="SMALL RIBOSOMAL SUBUNIT PROTEIN BS1C"/>
    <property type="match status" value="1"/>
</dbReference>
<reference evidence="9 10" key="1">
    <citation type="journal article" date="2011" name="Stand. Genomic Sci.">
        <title>Complete genome sequence of the thermophilic sulfur-reducer Hippea maritima type strain (MH(2)).</title>
        <authorList>
            <person name="Huntemann M."/>
            <person name="Lu M."/>
            <person name="Nolan M."/>
            <person name="Lapidus A."/>
            <person name="Lucas S."/>
            <person name="Hammon N."/>
            <person name="Deshpande S."/>
            <person name="Cheng J.F."/>
            <person name="Tapia R."/>
            <person name="Han C."/>
            <person name="Goodwin L."/>
            <person name="Pitluck S."/>
            <person name="Liolios K."/>
            <person name="Pagani I."/>
            <person name="Ivanova N."/>
            <person name="Ovchinikova G."/>
            <person name="Pati A."/>
            <person name="Chen A."/>
            <person name="Palaniappan K."/>
            <person name="Land M."/>
            <person name="Hauser L."/>
            <person name="Jeffries C.D."/>
            <person name="Detter J.C."/>
            <person name="Brambilla E.M."/>
            <person name="Rohde M."/>
            <person name="Spring S."/>
            <person name="Goker M."/>
            <person name="Woyke T."/>
            <person name="Bristow J."/>
            <person name="Eisen J.A."/>
            <person name="Markowitz V."/>
            <person name="Hugenholtz P."/>
            <person name="Kyrpides N.C."/>
            <person name="Klenk H.P."/>
            <person name="Mavromatis K."/>
        </authorList>
    </citation>
    <scope>NUCLEOTIDE SEQUENCE [LARGE SCALE GENOMIC DNA]</scope>
    <source>
        <strain evidence="10">ATCC 700847 / DSM 10411 / MH2</strain>
    </source>
</reference>
<keyword evidence="2" id="KW-0677">Repeat</keyword>
<dbReference type="InterPro" id="IPR003029">
    <property type="entry name" value="S1_domain"/>
</dbReference>
<dbReference type="PROSITE" id="PS50126">
    <property type="entry name" value="S1"/>
    <property type="match status" value="6"/>
</dbReference>